<dbReference type="SMART" id="SM00220">
    <property type="entry name" value="S_TKc"/>
    <property type="match status" value="1"/>
</dbReference>
<dbReference type="Pfam" id="PF00069">
    <property type="entry name" value="Pkinase"/>
    <property type="match status" value="1"/>
</dbReference>
<dbReference type="InParanoid" id="A2DX42"/>
<dbReference type="InterPro" id="IPR011009">
    <property type="entry name" value="Kinase-like_dom_sf"/>
</dbReference>
<dbReference type="InterPro" id="IPR008271">
    <property type="entry name" value="Ser/Thr_kinase_AS"/>
</dbReference>
<organism evidence="7 8">
    <name type="scientific">Trichomonas vaginalis (strain ATCC PRA-98 / G3)</name>
    <dbReference type="NCBI Taxonomy" id="412133"/>
    <lineage>
        <taxon>Eukaryota</taxon>
        <taxon>Metamonada</taxon>
        <taxon>Parabasalia</taxon>
        <taxon>Trichomonadida</taxon>
        <taxon>Trichomonadidae</taxon>
        <taxon>Trichomonas</taxon>
    </lineage>
</organism>
<feature type="domain" description="Protein kinase" evidence="6">
    <location>
        <begin position="1"/>
        <end position="183"/>
    </location>
</feature>
<dbReference type="Gene3D" id="1.10.510.10">
    <property type="entry name" value="Transferase(Phosphotransferase) domain 1"/>
    <property type="match status" value="1"/>
</dbReference>
<dbReference type="InterPro" id="IPR000719">
    <property type="entry name" value="Prot_kinase_dom"/>
</dbReference>
<reference evidence="7" key="1">
    <citation type="submission" date="2006-10" db="EMBL/GenBank/DDBJ databases">
        <authorList>
            <person name="Amadeo P."/>
            <person name="Zhao Q."/>
            <person name="Wortman J."/>
            <person name="Fraser-Liggett C."/>
            <person name="Carlton J."/>
        </authorList>
    </citation>
    <scope>NUCLEOTIDE SEQUENCE</scope>
    <source>
        <strain evidence="7">G3</strain>
    </source>
</reference>
<dbReference type="PANTHER" id="PTHR24345:SF0">
    <property type="entry name" value="CELL CYCLE SERINE_THREONINE-PROTEIN KINASE CDC5_MSD2"/>
    <property type="match status" value="1"/>
</dbReference>
<dbReference type="AlphaFoldDB" id="A2DX42"/>
<protein>
    <submittedName>
        <fullName evidence="7">CAMK family protein kinase</fullName>
    </submittedName>
</protein>
<dbReference type="KEGG" id="tva:4773069"/>
<dbReference type="GO" id="GO:0004674">
    <property type="term" value="F:protein serine/threonine kinase activity"/>
    <property type="evidence" value="ECO:0007669"/>
    <property type="project" value="UniProtKB-KW"/>
</dbReference>
<evidence type="ECO:0000313" key="7">
    <source>
        <dbReference type="EMBL" id="EAY15069.1"/>
    </source>
</evidence>
<dbReference type="Proteomes" id="UP000001542">
    <property type="component" value="Unassembled WGS sequence"/>
</dbReference>
<dbReference type="OrthoDB" id="193931at2759"/>
<evidence type="ECO:0000259" key="6">
    <source>
        <dbReference type="PROSITE" id="PS50011"/>
    </source>
</evidence>
<evidence type="ECO:0000256" key="1">
    <source>
        <dbReference type="ARBA" id="ARBA00022527"/>
    </source>
</evidence>
<keyword evidence="2" id="KW-0808">Transferase</keyword>
<dbReference type="SUPFAM" id="SSF56112">
    <property type="entry name" value="Protein kinase-like (PK-like)"/>
    <property type="match status" value="1"/>
</dbReference>
<sequence length="183" mass="21521">MRNANNPYILKIYEVVEDQKYIYIVEEYVSHGNLLDYFNKRNTISYSLIKKFVSQIIYATKYLNEVLHVTHRDLKLENILLDEYENIKIIDFGLSSIHRHRVKMHKLCGTPEYIAPEVIQNSSYTDNIDTWSIGIILYAMTHRCLPFDGKTTQEIFTNVVRCDPQYDNDIPAGLLKTHLRESD</sequence>
<dbReference type="STRING" id="5722.A2DX42"/>
<evidence type="ECO:0000256" key="4">
    <source>
        <dbReference type="ARBA" id="ARBA00022777"/>
    </source>
</evidence>
<dbReference type="VEuPathDB" id="TrichDB:TVAGG3_0185870"/>
<gene>
    <name evidence="7" type="ORF">TVAG_019700</name>
</gene>
<name>A2DX42_TRIV3</name>
<dbReference type="EMBL" id="DS113261">
    <property type="protein sequence ID" value="EAY15069.1"/>
    <property type="molecule type" value="Genomic_DNA"/>
</dbReference>
<evidence type="ECO:0000313" key="8">
    <source>
        <dbReference type="Proteomes" id="UP000001542"/>
    </source>
</evidence>
<dbReference type="PANTHER" id="PTHR24345">
    <property type="entry name" value="SERINE/THREONINE-PROTEIN KINASE PLK"/>
    <property type="match status" value="1"/>
</dbReference>
<proteinExistence type="predicted"/>
<keyword evidence="1" id="KW-0723">Serine/threonine-protein kinase</keyword>
<keyword evidence="3" id="KW-0547">Nucleotide-binding</keyword>
<accession>A2DX42</accession>
<keyword evidence="8" id="KW-1185">Reference proteome</keyword>
<evidence type="ECO:0000256" key="2">
    <source>
        <dbReference type="ARBA" id="ARBA00022679"/>
    </source>
</evidence>
<evidence type="ECO:0000256" key="5">
    <source>
        <dbReference type="ARBA" id="ARBA00022840"/>
    </source>
</evidence>
<dbReference type="eggNOG" id="KOG0611">
    <property type="taxonomic scope" value="Eukaryota"/>
</dbReference>
<keyword evidence="5" id="KW-0067">ATP-binding</keyword>
<dbReference type="PROSITE" id="PS00108">
    <property type="entry name" value="PROTEIN_KINASE_ST"/>
    <property type="match status" value="1"/>
</dbReference>
<evidence type="ECO:0000256" key="3">
    <source>
        <dbReference type="ARBA" id="ARBA00022741"/>
    </source>
</evidence>
<dbReference type="RefSeq" id="XP_001327292.1">
    <property type="nucleotide sequence ID" value="XM_001327257.1"/>
</dbReference>
<keyword evidence="4 7" id="KW-0418">Kinase</keyword>
<dbReference type="PROSITE" id="PS50011">
    <property type="entry name" value="PROTEIN_KINASE_DOM"/>
    <property type="match status" value="1"/>
</dbReference>
<reference evidence="7" key="2">
    <citation type="journal article" date="2007" name="Science">
        <title>Draft genome sequence of the sexually transmitted pathogen Trichomonas vaginalis.</title>
        <authorList>
            <person name="Carlton J.M."/>
            <person name="Hirt R.P."/>
            <person name="Silva J.C."/>
            <person name="Delcher A.L."/>
            <person name="Schatz M."/>
            <person name="Zhao Q."/>
            <person name="Wortman J.R."/>
            <person name="Bidwell S.L."/>
            <person name="Alsmark U.C.M."/>
            <person name="Besteiro S."/>
            <person name="Sicheritz-Ponten T."/>
            <person name="Noel C.J."/>
            <person name="Dacks J.B."/>
            <person name="Foster P.G."/>
            <person name="Simillion C."/>
            <person name="Van de Peer Y."/>
            <person name="Miranda-Saavedra D."/>
            <person name="Barton G.J."/>
            <person name="Westrop G.D."/>
            <person name="Mueller S."/>
            <person name="Dessi D."/>
            <person name="Fiori P.L."/>
            <person name="Ren Q."/>
            <person name="Paulsen I."/>
            <person name="Zhang H."/>
            <person name="Bastida-Corcuera F.D."/>
            <person name="Simoes-Barbosa A."/>
            <person name="Brown M.T."/>
            <person name="Hayes R.D."/>
            <person name="Mukherjee M."/>
            <person name="Okumura C.Y."/>
            <person name="Schneider R."/>
            <person name="Smith A.J."/>
            <person name="Vanacova S."/>
            <person name="Villalvazo M."/>
            <person name="Haas B.J."/>
            <person name="Pertea M."/>
            <person name="Feldblyum T.V."/>
            <person name="Utterback T.R."/>
            <person name="Shu C.L."/>
            <person name="Osoegawa K."/>
            <person name="de Jong P.J."/>
            <person name="Hrdy I."/>
            <person name="Horvathova L."/>
            <person name="Zubacova Z."/>
            <person name="Dolezal P."/>
            <person name="Malik S.B."/>
            <person name="Logsdon J.M. Jr."/>
            <person name="Henze K."/>
            <person name="Gupta A."/>
            <person name="Wang C.C."/>
            <person name="Dunne R.L."/>
            <person name="Upcroft J.A."/>
            <person name="Upcroft P."/>
            <person name="White O."/>
            <person name="Salzberg S.L."/>
            <person name="Tang P."/>
            <person name="Chiu C.-H."/>
            <person name="Lee Y.-S."/>
            <person name="Embley T.M."/>
            <person name="Coombs G.H."/>
            <person name="Mottram J.C."/>
            <person name="Tachezy J."/>
            <person name="Fraser-Liggett C.M."/>
            <person name="Johnson P.J."/>
        </authorList>
    </citation>
    <scope>NUCLEOTIDE SEQUENCE [LARGE SCALE GENOMIC DNA]</scope>
    <source>
        <strain evidence="7">G3</strain>
    </source>
</reference>
<dbReference type="OMA" id="YAMTHRC"/>
<dbReference type="GO" id="GO:0005524">
    <property type="term" value="F:ATP binding"/>
    <property type="evidence" value="ECO:0007669"/>
    <property type="project" value="UniProtKB-KW"/>
</dbReference>